<dbReference type="Proteomes" id="UP000178129">
    <property type="component" value="Unassembled WGS sequence"/>
</dbReference>
<name>A0A1E1KJT2_9HELO</name>
<accession>A0A1E1KJT2</accession>
<sequence length="264" mass="29237">MNRISVHIANNKHASDKKVGAVINVPGPSLEHRTIKEASWHSSQPKEAEKFTGAKQKKRTSAELSKEGVEDSEEEDVVAEKMSKKKAAAAGIPSIVTDFEKNDKKKPTPRGLQRMPGAKKFIIKDKDEESDWVINRRRIKAKTLSRPLPAAESSHICKASTRNFDENDDEMTDGATSKWIRGCSTHESLKHLPSVNSPFFCQNEHSRCCDIDGDIGMDENSSTGRYAEVGSSEEGGDDDVFSGEAQGVARRYQFFPGEASHFDK</sequence>
<organism evidence="2 3">
    <name type="scientific">Rhynchosporium graminicola</name>
    <dbReference type="NCBI Taxonomy" id="2792576"/>
    <lineage>
        <taxon>Eukaryota</taxon>
        <taxon>Fungi</taxon>
        <taxon>Dikarya</taxon>
        <taxon>Ascomycota</taxon>
        <taxon>Pezizomycotina</taxon>
        <taxon>Leotiomycetes</taxon>
        <taxon>Helotiales</taxon>
        <taxon>Ploettnerulaceae</taxon>
        <taxon>Rhynchosporium</taxon>
    </lineage>
</organism>
<evidence type="ECO:0000313" key="2">
    <source>
        <dbReference type="EMBL" id="CZS98295.1"/>
    </source>
</evidence>
<evidence type="ECO:0000313" key="3">
    <source>
        <dbReference type="Proteomes" id="UP000178129"/>
    </source>
</evidence>
<dbReference type="InParanoid" id="A0A1E1KJT2"/>
<dbReference type="EMBL" id="FJUW01000014">
    <property type="protein sequence ID" value="CZS98295.1"/>
    <property type="molecule type" value="Genomic_DNA"/>
</dbReference>
<evidence type="ECO:0000256" key="1">
    <source>
        <dbReference type="SAM" id="MobiDB-lite"/>
    </source>
</evidence>
<feature type="compositionally biased region" description="Basic and acidic residues" evidence="1">
    <location>
        <begin position="60"/>
        <end position="69"/>
    </location>
</feature>
<proteinExistence type="predicted"/>
<dbReference type="AlphaFoldDB" id="A0A1E1KJT2"/>
<feature type="compositionally biased region" description="Basic and acidic residues" evidence="1">
    <location>
        <begin position="30"/>
        <end position="52"/>
    </location>
</feature>
<comment type="caution">
    <text evidence="2">The sequence shown here is derived from an EMBL/GenBank/DDBJ whole genome shotgun (WGS) entry which is preliminary data.</text>
</comment>
<protein>
    <submittedName>
        <fullName evidence="2">Uncharacterized protein</fullName>
    </submittedName>
</protein>
<feature type="region of interest" description="Disordered" evidence="1">
    <location>
        <begin position="219"/>
        <end position="242"/>
    </location>
</feature>
<feature type="region of interest" description="Disordered" evidence="1">
    <location>
        <begin position="1"/>
        <end position="90"/>
    </location>
</feature>
<reference evidence="3" key="1">
    <citation type="submission" date="2016-03" db="EMBL/GenBank/DDBJ databases">
        <authorList>
            <person name="Ploux O."/>
        </authorList>
    </citation>
    <scope>NUCLEOTIDE SEQUENCE [LARGE SCALE GENOMIC DNA]</scope>
    <source>
        <strain evidence="3">UK7</strain>
    </source>
</reference>
<keyword evidence="3" id="KW-1185">Reference proteome</keyword>
<gene>
    <name evidence="2" type="ORF">RCO7_14484</name>
</gene>